<evidence type="ECO:0000313" key="1">
    <source>
        <dbReference type="EMBL" id="CRY97298.1"/>
    </source>
</evidence>
<reference evidence="1" key="2">
    <citation type="submission" date="2015-07" db="EMBL/GenBank/DDBJ databases">
        <title>Plasmids, circular viruses and viroids from rat gut.</title>
        <authorList>
            <person name="Jorgensen T.J."/>
            <person name="Hansen M.A."/>
            <person name="Xu Z."/>
            <person name="Tabak M.A."/>
            <person name="Sorensen S.J."/>
            <person name="Hansen L.H."/>
        </authorList>
    </citation>
    <scope>NUCLEOTIDE SEQUENCE</scope>
    <source>
        <strain evidence="1">RGFK1471</strain>
    </source>
</reference>
<proteinExistence type="predicted"/>
<reference evidence="1" key="1">
    <citation type="submission" date="2015-06" db="EMBL/GenBank/DDBJ databases">
        <authorList>
            <person name="Joergensen T."/>
        </authorList>
    </citation>
    <scope>NUCLEOTIDE SEQUENCE</scope>
    <source>
        <strain evidence="1">RGFK1471</strain>
    </source>
</reference>
<sequence length="84" mass="9709">MEEQECLLRRLNVCDGESIPTLRWAVTERCYCARMKTADDQGDGAAVRELRWHRARAVARASELERRADTGRRLFGRQGDVEPF</sequence>
<name>A0A0H5Q602_9ZZZZ</name>
<protein>
    <submittedName>
        <fullName evidence="1">Uncharacterized protein</fullName>
    </submittedName>
</protein>
<dbReference type="EMBL" id="LN854012">
    <property type="protein sequence ID" value="CRY97298.1"/>
    <property type="molecule type" value="Genomic_DNA"/>
</dbReference>
<accession>A0A0H5Q602</accession>
<dbReference type="AlphaFoldDB" id="A0A0H5Q602"/>
<organism evidence="1">
    <name type="scientific">uncultured prokaryote</name>
    <dbReference type="NCBI Taxonomy" id="198431"/>
    <lineage>
        <taxon>unclassified sequences</taxon>
        <taxon>environmental samples</taxon>
    </lineage>
</organism>